<dbReference type="GO" id="GO:0031991">
    <property type="term" value="P:regulation of actomyosin contractile ring contraction"/>
    <property type="evidence" value="ECO:0007669"/>
    <property type="project" value="TreeGrafter"/>
</dbReference>
<dbReference type="Gene3D" id="1.20.900.10">
    <property type="entry name" value="Dbl homology (DH) domain"/>
    <property type="match status" value="1"/>
</dbReference>
<dbReference type="RefSeq" id="XP_020131087.1">
    <property type="nucleotide sequence ID" value="XM_020272211.1"/>
</dbReference>
<dbReference type="GO" id="GO:0005737">
    <property type="term" value="C:cytoplasm"/>
    <property type="evidence" value="ECO:0007669"/>
    <property type="project" value="TreeGrafter"/>
</dbReference>
<comment type="caution">
    <text evidence="4">The sequence shown here is derived from an EMBL/GenBank/DDBJ whole genome shotgun (WGS) entry which is preliminary data.</text>
</comment>
<evidence type="ECO:0000259" key="3">
    <source>
        <dbReference type="PROSITE" id="PS50010"/>
    </source>
</evidence>
<feature type="region of interest" description="Disordered" evidence="2">
    <location>
        <begin position="1054"/>
        <end position="1084"/>
    </location>
</feature>
<dbReference type="OrthoDB" id="4066896at2759"/>
<feature type="compositionally biased region" description="Low complexity" evidence="2">
    <location>
        <begin position="1263"/>
        <end position="1276"/>
    </location>
</feature>
<organism evidence="4 5">
    <name type="scientific">Diplodia corticola</name>
    <dbReference type="NCBI Taxonomy" id="236234"/>
    <lineage>
        <taxon>Eukaryota</taxon>
        <taxon>Fungi</taxon>
        <taxon>Dikarya</taxon>
        <taxon>Ascomycota</taxon>
        <taxon>Pezizomycotina</taxon>
        <taxon>Dothideomycetes</taxon>
        <taxon>Dothideomycetes incertae sedis</taxon>
        <taxon>Botryosphaeriales</taxon>
        <taxon>Botryosphaeriaceae</taxon>
        <taxon>Diplodia</taxon>
    </lineage>
</organism>
<dbReference type="SMART" id="SM00325">
    <property type="entry name" value="RhoGEF"/>
    <property type="match status" value="1"/>
</dbReference>
<feature type="coiled-coil region" evidence="1">
    <location>
        <begin position="1575"/>
        <end position="1602"/>
    </location>
</feature>
<feature type="compositionally biased region" description="Polar residues" evidence="2">
    <location>
        <begin position="1067"/>
        <end position="1084"/>
    </location>
</feature>
<sequence length="1613" mass="178070">MVLISPPPPALSPDLLEPFYTTDELLSNAPFLVFYGATSTQTVNSTAGRVQVHIYSPAGLLSYPRLTISPSSPLYAAVDCLAREDQGDEVCRALAFSLFKYFSELSPVAKSTWQSRTNSQGRPPSAPKLFSEAHAASLAGRMARVDNAAEVVQDVRQALAEQGVSWLDVDVVLPPGSVKELDSNLRESLLPEETAEQVMLDARYGEYAPLVKAFGEPSFLPTTRLRRAPSKPTGLSRSVQFTRQQKENLRRELCEFIDTEENYVGKVYDLLHSVAEDFRQKARSKSPNSSSPSEEALEGLFPPSLDEILTVNTSFLEDIRKIIEGTENEAIQDIEATAGELLESGTPEDLHADVTGTFAFAKCLVEWFPKFSDCYTEYIQAHAEFGQYLRIFLRETGSSFSKRVQETGEQRLMSMLIEPVQRLPRYSLYIDNLVKQLPVRHPALKPLLKARDIIAEICSRDSPSGQLSKVIERLQHLIPSWPSAFHPEGRLITAMDVVELAPPYRKDVKARGASPAILLLFADELVLLIKSGHKTMSARGLLAEIDNPSVPLDEPPQIATQLIFLQHMKLDNIWFHEVDDGSMIQLYHSDGSSQPPTTLHSLNASSLCMFYLTGSYEMKAARWLEETVKARVECRFSEAERESHKWDVRCLTGDMNLFSAIFEEADGMIPEGRRDPARIRVVIDPQKGARTLNAGDEGVELIASVTAATEELYWLQIEGMNGYSTRDKVTATELLPVLSKRVGNYLQLRNRIQNPAMTPIFLLRNQQILQSLKIRTEDAAAQDGIILERAGSSNRRSPTKVLSKVFVNNHKEGTPRRLQRPPPVLGDIPRFAPNGGSGQNSPYKSSSRPSSRDDLLSSKTASRSSLDVEEHVNDPLVKLEETLATYILSLHARKGNVVGRVIRNRANANELAVNELYNSLLEEPANVELASQQPVDVLFRSYEKFLQTAWKEKLGLVVPVEILNALQSHPEDYPGDFEEFFRKQIGELMPQNQRALRASIKLLADLLAGTANDGDRGMITAAFAEVLVPDGNSHDFISLLDRFIEDIDTLFGRPSSSGSLTPSQSSMNSRYGSKTNVSMHSNSSSLKRRFGLKGFSGLSRENSKSDIESKVSSVWRTLSKAHRNTDGRNTDGQASSLSKATPLLRSHSTDQDARASPKRPGSRDRPTVMGAFTVEEGSPSRALATIGEGRESPRRKRRSSLSDLPNLQENQKDPQPWVGAPQTPRRVKPNGIPTASPNTPSPPKPSAIPSLSRYGSPVRKEGSPAPASALPRPRTAGGSDKTRTDSPAPLNVQPKTKADSPTPLNLQPKSKIDSPTPAPLNIQSMRKPRANTLTENIPPKTISAIPTLHRPTHSASNIPTFPLTERPSSGNRPKAVGNPNPDELSKPMSGLGAPIMFSPTRKLRMQSPQKLRERLQREQNAINGAQTVLQNEIGKLGDEIMNLPNGTIPPLRPTSNRMQTEPQTPSRLRPTTPKANSSDGFSAIATLGRNSSPTAALVARLSSLEARIPSVFSSLQDRTASIAGDVASSLQVSEARAKRLDDLFREATAENEALYGRFNDELARILRGVKGGDGAEEMRRKLRESQEETERLRKENWRLKRENLGLRAQLKDG</sequence>
<dbReference type="Pfam" id="PF17114">
    <property type="entry name" value="Nod1"/>
    <property type="match status" value="1"/>
</dbReference>
<feature type="region of interest" description="Disordered" evidence="2">
    <location>
        <begin position="806"/>
        <end position="871"/>
    </location>
</feature>
<dbReference type="GeneID" id="31012470"/>
<dbReference type="GO" id="GO:0005085">
    <property type="term" value="F:guanyl-nucleotide exchange factor activity"/>
    <property type="evidence" value="ECO:0007669"/>
    <property type="project" value="InterPro"/>
</dbReference>
<protein>
    <submittedName>
        <fullName evidence="4">Rho guanyl nucleotide exchange factor</fullName>
    </submittedName>
</protein>
<proteinExistence type="predicted"/>
<reference evidence="4 5" key="1">
    <citation type="submission" date="2016-10" db="EMBL/GenBank/DDBJ databases">
        <title>Proteomics and genomics reveal pathogen-plant mechanisms compatible with a hemibiotrophic lifestyle of Diplodia corticola.</title>
        <authorList>
            <person name="Fernandes I."/>
            <person name="De Jonge R."/>
            <person name="Van De Peer Y."/>
            <person name="Devreese B."/>
            <person name="Alves A."/>
            <person name="Esteves A.C."/>
        </authorList>
    </citation>
    <scope>NUCLEOTIDE SEQUENCE [LARGE SCALE GENOMIC DNA]</scope>
    <source>
        <strain evidence="4 5">CBS 112549</strain>
    </source>
</reference>
<dbReference type="GO" id="GO:0032955">
    <property type="term" value="P:regulation of division septum assembly"/>
    <property type="evidence" value="ECO:0007669"/>
    <property type="project" value="TreeGrafter"/>
</dbReference>
<dbReference type="InterPro" id="IPR051492">
    <property type="entry name" value="Dynamin-Rho_GEF"/>
</dbReference>
<dbReference type="PANTHER" id="PTHR22834:SF21">
    <property type="entry name" value="GUANYL NUCLEOTIDE EXCHANGE FACTOR, PUTATIVE (AFU_ORTHOLOGUE AFUA_5G11890)-RELATED"/>
    <property type="match status" value="1"/>
</dbReference>
<keyword evidence="5" id="KW-1185">Reference proteome</keyword>
<feature type="compositionally biased region" description="Basic and acidic residues" evidence="2">
    <location>
        <begin position="1147"/>
        <end position="1166"/>
    </location>
</feature>
<dbReference type="Proteomes" id="UP000183809">
    <property type="component" value="Unassembled WGS sequence"/>
</dbReference>
<accession>A0A1J9RQM0</accession>
<feature type="region of interest" description="Disordered" evidence="2">
    <location>
        <begin position="1118"/>
        <end position="1392"/>
    </location>
</feature>
<feature type="region of interest" description="Disordered" evidence="2">
    <location>
        <begin position="1446"/>
        <end position="1477"/>
    </location>
</feature>
<dbReference type="EMBL" id="MNUE01000020">
    <property type="protein sequence ID" value="OJD34827.1"/>
    <property type="molecule type" value="Genomic_DNA"/>
</dbReference>
<dbReference type="STRING" id="236234.A0A1J9RQM0"/>
<name>A0A1J9RQM0_9PEZI</name>
<dbReference type="InterPro" id="IPR057454">
    <property type="entry name" value="Bud3_C"/>
</dbReference>
<evidence type="ECO:0000256" key="2">
    <source>
        <dbReference type="SAM" id="MobiDB-lite"/>
    </source>
</evidence>
<keyword evidence="1" id="KW-0175">Coiled coil</keyword>
<feature type="compositionally biased region" description="Polar residues" evidence="2">
    <location>
        <begin position="1453"/>
        <end position="1466"/>
    </location>
</feature>
<feature type="compositionally biased region" description="Polar residues" evidence="2">
    <location>
        <begin position="1130"/>
        <end position="1139"/>
    </location>
</feature>
<dbReference type="SUPFAM" id="SSF48065">
    <property type="entry name" value="DBL homology domain (DH-domain)"/>
    <property type="match status" value="1"/>
</dbReference>
<dbReference type="Pfam" id="PF00621">
    <property type="entry name" value="RhoGEF"/>
    <property type="match status" value="1"/>
</dbReference>
<dbReference type="InterPro" id="IPR035899">
    <property type="entry name" value="DBL_dom_sf"/>
</dbReference>
<gene>
    <name evidence="4" type="ORF">BKCO1_2000032</name>
</gene>
<dbReference type="InterPro" id="IPR000219">
    <property type="entry name" value="DH_dom"/>
</dbReference>
<dbReference type="Pfam" id="PF25351">
    <property type="entry name" value="PH_BUD3_C"/>
    <property type="match status" value="1"/>
</dbReference>
<evidence type="ECO:0000256" key="1">
    <source>
        <dbReference type="SAM" id="Coils"/>
    </source>
</evidence>
<evidence type="ECO:0000313" key="5">
    <source>
        <dbReference type="Proteomes" id="UP000183809"/>
    </source>
</evidence>
<feature type="compositionally biased region" description="Low complexity" evidence="2">
    <location>
        <begin position="1055"/>
        <end position="1066"/>
    </location>
</feature>
<dbReference type="InterPro" id="IPR032634">
    <property type="entry name" value="Gef2/Nod1_dom"/>
</dbReference>
<dbReference type="PROSITE" id="PS50010">
    <property type="entry name" value="DH_2"/>
    <property type="match status" value="1"/>
</dbReference>
<feature type="domain" description="DH" evidence="3">
    <location>
        <begin position="248"/>
        <end position="464"/>
    </location>
</feature>
<dbReference type="PANTHER" id="PTHR22834">
    <property type="entry name" value="NUCLEAR FUSION PROTEIN FUS2"/>
    <property type="match status" value="1"/>
</dbReference>
<evidence type="ECO:0000313" key="4">
    <source>
        <dbReference type="EMBL" id="OJD34827.1"/>
    </source>
</evidence>